<dbReference type="RefSeq" id="WP_007019019.1">
    <property type="nucleotide sequence ID" value="NZ_CH724120.1"/>
</dbReference>
<name>Q1N1J1_9GAMM</name>
<dbReference type="EMBL" id="AAQH01000010">
    <property type="protein sequence ID" value="EAT12059.1"/>
    <property type="molecule type" value="Genomic_DNA"/>
</dbReference>
<dbReference type="OrthoDB" id="556365at2"/>
<gene>
    <name evidence="2" type="ORF">RED65_03435</name>
</gene>
<organism evidence="2 3">
    <name type="scientific">Bermanella marisrubri</name>
    <dbReference type="NCBI Taxonomy" id="207949"/>
    <lineage>
        <taxon>Bacteria</taxon>
        <taxon>Pseudomonadati</taxon>
        <taxon>Pseudomonadota</taxon>
        <taxon>Gammaproteobacteria</taxon>
        <taxon>Oceanospirillales</taxon>
        <taxon>Oceanospirillaceae</taxon>
        <taxon>Bermanella</taxon>
    </lineage>
</organism>
<dbReference type="Proteomes" id="UP000004263">
    <property type="component" value="Unassembled WGS sequence"/>
</dbReference>
<evidence type="ECO:0000256" key="1">
    <source>
        <dbReference type="SAM" id="Phobius"/>
    </source>
</evidence>
<sequence length="318" mass="35345">MKNPFIIIPIITIAIALFSVGKQVADSPLLNSNSALTDLYSDNRKKIEEMQSELATLKNVKNPSEHQIWHMAHLEKSIAHIQKHTPAPTTVDPVLTGQFKNLSMIATMMLFGVVGAAYHYAKKAKRQPIRGFNHKPNRTSPFNDPVAQNTHWQSASTYASNFPTQKLLQTPKGYKVVMSIELLLICQCLIFMGLVPILIDHLIAGTRLLDGLSSGYGALILIGVALWGGLALNTIEINTNERTIKKGKQRYSFNQVHALQVITSLAGGRGHGIYKNYELNLVFKDSERLNLLNHGGEAEFEQQTERLSKLLAVPVWEA</sequence>
<keyword evidence="1" id="KW-0472">Membrane</keyword>
<keyword evidence="1" id="KW-0812">Transmembrane</keyword>
<dbReference type="AlphaFoldDB" id="Q1N1J1"/>
<proteinExistence type="predicted"/>
<feature type="transmembrane region" description="Helical" evidence="1">
    <location>
        <begin position="102"/>
        <end position="121"/>
    </location>
</feature>
<evidence type="ECO:0000313" key="2">
    <source>
        <dbReference type="EMBL" id="EAT12059.1"/>
    </source>
</evidence>
<feature type="transmembrane region" description="Helical" evidence="1">
    <location>
        <begin position="216"/>
        <end position="235"/>
    </location>
</feature>
<dbReference type="HOGENOM" id="CLU_873371_0_0_6"/>
<keyword evidence="1" id="KW-1133">Transmembrane helix</keyword>
<comment type="caution">
    <text evidence="2">The sequence shown here is derived from an EMBL/GenBank/DDBJ whole genome shotgun (WGS) entry which is preliminary data.</text>
</comment>
<accession>Q1N1J1</accession>
<reference evidence="2 3" key="1">
    <citation type="submission" date="2006-03" db="EMBL/GenBank/DDBJ databases">
        <authorList>
            <person name="Pinhassi J."/>
            <person name="Pedros-Alio C."/>
            <person name="Ferriera S."/>
            <person name="Johnson J."/>
            <person name="Kravitz S."/>
            <person name="Halpern A."/>
            <person name="Remington K."/>
            <person name="Beeson K."/>
            <person name="Tran B."/>
            <person name="Rogers Y.-H."/>
            <person name="Friedman R."/>
            <person name="Venter J.C."/>
        </authorList>
    </citation>
    <scope>NUCLEOTIDE SEQUENCE [LARGE SCALE GENOMIC DNA]</scope>
    <source>
        <strain evidence="2 3">RED65</strain>
    </source>
</reference>
<feature type="transmembrane region" description="Helical" evidence="1">
    <location>
        <begin position="182"/>
        <end position="204"/>
    </location>
</feature>
<keyword evidence="3" id="KW-1185">Reference proteome</keyword>
<protein>
    <submittedName>
        <fullName evidence="2">Uncharacterized protein</fullName>
    </submittedName>
</protein>
<evidence type="ECO:0000313" key="3">
    <source>
        <dbReference type="Proteomes" id="UP000004263"/>
    </source>
</evidence>
<dbReference type="STRING" id="207949.RED65_03435"/>